<dbReference type="Proteomes" id="UP001066455">
    <property type="component" value="Unassembled WGS sequence"/>
</dbReference>
<sequence>SFDAFSEEVYPILACSGRLVISRKVSELNIDELVKTIGKHRVTLVSCSPLLLNEIDKNQHLTFHPQMKFISGGDVLKFEYVENIIKGADVYNSYGPTEATVCATYYQLSSADRKKTSIPIGKPLSNYKVYIVDQYGRPQPVGIPGELLIGGEGVARGYLNQETLTKAAFVLDESGERVYRTGDLARWLPDGN</sequence>
<evidence type="ECO:0000259" key="1">
    <source>
        <dbReference type="Pfam" id="PF00501"/>
    </source>
</evidence>
<dbReference type="RefSeq" id="WP_268306380.1">
    <property type="nucleotide sequence ID" value="NZ_JALAXI010000038.1"/>
</dbReference>
<dbReference type="SUPFAM" id="SSF56801">
    <property type="entry name" value="Acetyl-CoA synthetase-like"/>
    <property type="match status" value="1"/>
</dbReference>
<dbReference type="GO" id="GO:0043041">
    <property type="term" value="P:amino acid activation for nonribosomal peptide biosynthetic process"/>
    <property type="evidence" value="ECO:0007669"/>
    <property type="project" value="TreeGrafter"/>
</dbReference>
<protein>
    <submittedName>
        <fullName evidence="2">AMP-binding protein</fullName>
    </submittedName>
</protein>
<dbReference type="InterPro" id="IPR000873">
    <property type="entry name" value="AMP-dep_synth/lig_dom"/>
</dbReference>
<evidence type="ECO:0000313" key="3">
    <source>
        <dbReference type="Proteomes" id="UP001066455"/>
    </source>
</evidence>
<gene>
    <name evidence="2" type="ORF">MOE73_21445</name>
</gene>
<accession>A0AA90EVY1</accession>
<feature type="domain" description="AMP-dependent synthetase/ligase" evidence="1">
    <location>
        <begin position="7"/>
        <end position="159"/>
    </location>
</feature>
<dbReference type="GO" id="GO:0005737">
    <property type="term" value="C:cytoplasm"/>
    <property type="evidence" value="ECO:0007669"/>
    <property type="project" value="TreeGrafter"/>
</dbReference>
<dbReference type="EMBL" id="JALAXI010000038">
    <property type="protein sequence ID" value="MCY9282596.1"/>
    <property type="molecule type" value="Genomic_DNA"/>
</dbReference>
<dbReference type="Gene3D" id="3.40.50.980">
    <property type="match status" value="1"/>
</dbReference>
<evidence type="ECO:0000313" key="2">
    <source>
        <dbReference type="EMBL" id="MCY9282596.1"/>
    </source>
</evidence>
<feature type="non-terminal residue" evidence="2">
    <location>
        <position position="1"/>
    </location>
</feature>
<reference evidence="2" key="1">
    <citation type="submission" date="2022-02" db="EMBL/GenBank/DDBJ databases">
        <title>Crop Bioprotection Bacillus Genome Sequencing.</title>
        <authorList>
            <person name="Dunlap C."/>
        </authorList>
    </citation>
    <scope>NUCLEOTIDE SEQUENCE</scope>
    <source>
        <strain evidence="2">T20C14</strain>
    </source>
</reference>
<name>A0AA90EVY1_9BACI</name>
<dbReference type="Pfam" id="PF00501">
    <property type="entry name" value="AMP-binding"/>
    <property type="match status" value="1"/>
</dbReference>
<dbReference type="Gene3D" id="2.30.38.10">
    <property type="entry name" value="Luciferase, Domain 3"/>
    <property type="match status" value="1"/>
</dbReference>
<dbReference type="PANTHER" id="PTHR45527:SF1">
    <property type="entry name" value="FATTY ACID SYNTHASE"/>
    <property type="match status" value="1"/>
</dbReference>
<feature type="non-terminal residue" evidence="2">
    <location>
        <position position="192"/>
    </location>
</feature>
<dbReference type="PANTHER" id="PTHR45527">
    <property type="entry name" value="NONRIBOSOMAL PEPTIDE SYNTHETASE"/>
    <property type="match status" value="1"/>
</dbReference>
<comment type="caution">
    <text evidence="2">The sequence shown here is derived from an EMBL/GenBank/DDBJ whole genome shotgun (WGS) entry which is preliminary data.</text>
</comment>
<proteinExistence type="predicted"/>
<dbReference type="GO" id="GO:0031177">
    <property type="term" value="F:phosphopantetheine binding"/>
    <property type="evidence" value="ECO:0007669"/>
    <property type="project" value="TreeGrafter"/>
</dbReference>
<dbReference type="AlphaFoldDB" id="A0AA90EVY1"/>
<organism evidence="2 3">
    <name type="scientific">Bacillus haynesii</name>
    <dbReference type="NCBI Taxonomy" id="1925021"/>
    <lineage>
        <taxon>Bacteria</taxon>
        <taxon>Bacillati</taxon>
        <taxon>Bacillota</taxon>
        <taxon>Bacilli</taxon>
        <taxon>Bacillales</taxon>
        <taxon>Bacillaceae</taxon>
        <taxon>Bacillus</taxon>
    </lineage>
</organism>
<dbReference type="GO" id="GO:0044550">
    <property type="term" value="P:secondary metabolite biosynthetic process"/>
    <property type="evidence" value="ECO:0007669"/>
    <property type="project" value="TreeGrafter"/>
</dbReference>